<dbReference type="EMBL" id="AY815311">
    <property type="protein sequence ID" value="AAW27043.1"/>
    <property type="molecule type" value="mRNA"/>
</dbReference>
<protein>
    <submittedName>
        <fullName evidence="1">SJCHGC08900 protein</fullName>
    </submittedName>
</protein>
<accession>Q5DAW3</accession>
<sequence length="112" mass="13022">MQSDISIYLFRRIKAGIVLYVVNILSKLCTSYNFFLNTIFGFVKCNGGAVTTSLNFTLSFKCSKPVKCFSIACKRLTLRLSFKRLEIFELSKHNFKVLLYSFTFFFYFSEPV</sequence>
<reference evidence="1" key="1">
    <citation type="submission" date="2004-11" db="EMBL/GenBank/DDBJ databases">
        <title>The full-length cDNA sequences of Schistosoma japonicum genes.</title>
        <authorList>
            <person name="Han Z."/>
        </authorList>
    </citation>
    <scope>NUCLEOTIDE SEQUENCE</scope>
</reference>
<evidence type="ECO:0000313" key="1">
    <source>
        <dbReference type="EMBL" id="AAW27043.1"/>
    </source>
</evidence>
<reference evidence="1" key="2">
    <citation type="journal article" date="2006" name="PLoS Pathog.">
        <title>New perspectives on host-parasite interplay by comparative transcriptomic and proteomic analyses of Schistosoma japonicum.</title>
        <authorList>
            <person name="Liu F."/>
            <person name="Lu J."/>
            <person name="Hu W."/>
            <person name="Wang S.Y."/>
            <person name="Cui S.J."/>
            <person name="Chi M."/>
            <person name="Yan Q."/>
            <person name="Wang X.R."/>
            <person name="Song H.D."/>
            <person name="Xu X.N."/>
            <person name="Wang J.J."/>
            <person name="Zhang X.L."/>
            <person name="Zhang X."/>
            <person name="Wang Z.Q."/>
            <person name="Xue C.L."/>
            <person name="Brindley P.J."/>
            <person name="McManus D.P."/>
            <person name="Yang P.Y."/>
            <person name="Feng Z."/>
            <person name="Chen Z."/>
            <person name="Han Z.G."/>
        </authorList>
    </citation>
    <scope>NUCLEOTIDE SEQUENCE</scope>
</reference>
<proteinExistence type="evidence at transcript level"/>
<name>Q5DAW3_SCHJA</name>
<dbReference type="AlphaFoldDB" id="Q5DAW3"/>
<organism evidence="1">
    <name type="scientific">Schistosoma japonicum</name>
    <name type="common">Blood fluke</name>
    <dbReference type="NCBI Taxonomy" id="6182"/>
    <lineage>
        <taxon>Eukaryota</taxon>
        <taxon>Metazoa</taxon>
        <taxon>Spiralia</taxon>
        <taxon>Lophotrochozoa</taxon>
        <taxon>Platyhelminthes</taxon>
        <taxon>Trematoda</taxon>
        <taxon>Digenea</taxon>
        <taxon>Strigeidida</taxon>
        <taxon>Schistosomatoidea</taxon>
        <taxon>Schistosomatidae</taxon>
        <taxon>Schistosoma</taxon>
    </lineage>
</organism>